<evidence type="ECO:0000313" key="2">
    <source>
        <dbReference type="EMBL" id="CAJ2511691.1"/>
    </source>
</evidence>
<name>A0AAI8YP17_9PEZI</name>
<dbReference type="EMBL" id="CAUWAG010000018">
    <property type="protein sequence ID" value="CAJ2511691.1"/>
    <property type="molecule type" value="Genomic_DNA"/>
</dbReference>
<evidence type="ECO:0000313" key="3">
    <source>
        <dbReference type="Proteomes" id="UP001295740"/>
    </source>
</evidence>
<feature type="compositionally biased region" description="Basic and acidic residues" evidence="1">
    <location>
        <begin position="81"/>
        <end position="145"/>
    </location>
</feature>
<protein>
    <submittedName>
        <fullName evidence="2">Uu.00g073160.m01.CDS01</fullName>
    </submittedName>
</protein>
<dbReference type="PANTHER" id="PTHR28218">
    <property type="entry name" value="VPS4-ASSOCIATED PROTEIN 1"/>
    <property type="match status" value="1"/>
</dbReference>
<dbReference type="GO" id="GO:0005768">
    <property type="term" value="C:endosome"/>
    <property type="evidence" value="ECO:0007669"/>
    <property type="project" value="TreeGrafter"/>
</dbReference>
<dbReference type="Pfam" id="PF08432">
    <property type="entry name" value="Vfa1"/>
    <property type="match status" value="1"/>
</dbReference>
<feature type="compositionally biased region" description="Basic and acidic residues" evidence="1">
    <location>
        <begin position="157"/>
        <end position="174"/>
    </location>
</feature>
<organism evidence="2 3">
    <name type="scientific">Anthostomella pinea</name>
    <dbReference type="NCBI Taxonomy" id="933095"/>
    <lineage>
        <taxon>Eukaryota</taxon>
        <taxon>Fungi</taxon>
        <taxon>Dikarya</taxon>
        <taxon>Ascomycota</taxon>
        <taxon>Pezizomycotina</taxon>
        <taxon>Sordariomycetes</taxon>
        <taxon>Xylariomycetidae</taxon>
        <taxon>Xylariales</taxon>
        <taxon>Xylariaceae</taxon>
        <taxon>Anthostomella</taxon>
    </lineage>
</organism>
<dbReference type="GO" id="GO:0007034">
    <property type="term" value="P:vacuolar transport"/>
    <property type="evidence" value="ECO:0007669"/>
    <property type="project" value="TreeGrafter"/>
</dbReference>
<dbReference type="AlphaFoldDB" id="A0AAI8YP17"/>
<feature type="region of interest" description="Disordered" evidence="1">
    <location>
        <begin position="81"/>
        <end position="188"/>
    </location>
</feature>
<comment type="caution">
    <text evidence="2">The sequence shown here is derived from an EMBL/GenBank/DDBJ whole genome shotgun (WGS) entry which is preliminary data.</text>
</comment>
<dbReference type="Proteomes" id="UP001295740">
    <property type="component" value="Unassembled WGS sequence"/>
</dbReference>
<dbReference type="InterPro" id="IPR013640">
    <property type="entry name" value="Vfa1"/>
</dbReference>
<accession>A0AAI8YP17</accession>
<sequence>MAMAFPNIYHHRKVADTSAKGCELCYKPSTSVLVTPENKDFFYVCVGHLKEKGFCSPIIDHEAIAAKKKEMDEEIERVKKEYEDKQRKKNEKQAEKENDKKDGKDKDGEIDTQKEEKTEKKDESKPENEDKGDVKSPPKAEDEPRVFALQRTFYQQRVDRKRQAEMARRNRERLSNPNFFPSVPKDQP</sequence>
<reference evidence="2" key="1">
    <citation type="submission" date="2023-10" db="EMBL/GenBank/DDBJ databases">
        <authorList>
            <person name="Hackl T."/>
        </authorList>
    </citation>
    <scope>NUCLEOTIDE SEQUENCE</scope>
</reference>
<evidence type="ECO:0000256" key="1">
    <source>
        <dbReference type="SAM" id="MobiDB-lite"/>
    </source>
</evidence>
<proteinExistence type="predicted"/>
<gene>
    <name evidence="2" type="ORF">KHLLAP_LOCUS12159</name>
</gene>
<dbReference type="PANTHER" id="PTHR28218:SF1">
    <property type="entry name" value="VPS4-ASSOCIATED PROTEIN 1"/>
    <property type="match status" value="1"/>
</dbReference>
<keyword evidence="3" id="KW-1185">Reference proteome</keyword>